<gene>
    <name evidence="1" type="ORF">FQA47_010885</name>
</gene>
<organism evidence="1 2">
    <name type="scientific">Oryzias melastigma</name>
    <name type="common">Marine medaka</name>
    <dbReference type="NCBI Taxonomy" id="30732"/>
    <lineage>
        <taxon>Eukaryota</taxon>
        <taxon>Metazoa</taxon>
        <taxon>Chordata</taxon>
        <taxon>Craniata</taxon>
        <taxon>Vertebrata</taxon>
        <taxon>Euteleostomi</taxon>
        <taxon>Actinopterygii</taxon>
        <taxon>Neopterygii</taxon>
        <taxon>Teleostei</taxon>
        <taxon>Neoteleostei</taxon>
        <taxon>Acanthomorphata</taxon>
        <taxon>Ovalentaria</taxon>
        <taxon>Atherinomorphae</taxon>
        <taxon>Beloniformes</taxon>
        <taxon>Adrianichthyidae</taxon>
        <taxon>Oryziinae</taxon>
        <taxon>Oryzias</taxon>
    </lineage>
</organism>
<evidence type="ECO:0000313" key="2">
    <source>
        <dbReference type="Proteomes" id="UP000646548"/>
    </source>
</evidence>
<name>A0A834F0S3_ORYME</name>
<accession>A0A834F0S3</accession>
<reference evidence="1" key="1">
    <citation type="journal article" name="BMC Genomics">
        <title>Long-read sequencing and de novo genome assembly of marine medaka (Oryzias melastigma).</title>
        <authorList>
            <person name="Liang P."/>
            <person name="Saqib H.S.A."/>
            <person name="Ni X."/>
            <person name="Shen Y."/>
        </authorList>
    </citation>
    <scope>NUCLEOTIDE SEQUENCE</scope>
    <source>
        <strain evidence="1">Bigg-433</strain>
    </source>
</reference>
<dbReference type="AlphaFoldDB" id="A0A834F0S3"/>
<comment type="caution">
    <text evidence="1">The sequence shown here is derived from an EMBL/GenBank/DDBJ whole genome shotgun (WGS) entry which is preliminary data.</text>
</comment>
<evidence type="ECO:0000313" key="1">
    <source>
        <dbReference type="EMBL" id="KAF6720815.1"/>
    </source>
</evidence>
<protein>
    <submittedName>
        <fullName evidence="1">Uncharacterized protein</fullName>
    </submittedName>
</protein>
<dbReference type="EMBL" id="WKFB01000511">
    <property type="protein sequence ID" value="KAF6720815.1"/>
    <property type="molecule type" value="Genomic_DNA"/>
</dbReference>
<sequence length="116" mass="12628">MDKDRLIMCTRLVVQMSCHNMPVHASACALPMSALSPASCSSFGLIDAALFQRREAQGRRRADTVHSSLSHAAPAGDLFLPPRGMRIWIGEFPGDSCYASRRCAILSACSRPHRGI</sequence>
<proteinExistence type="predicted"/>
<dbReference type="Proteomes" id="UP000646548">
    <property type="component" value="Unassembled WGS sequence"/>
</dbReference>